<dbReference type="GO" id="GO:0006952">
    <property type="term" value="P:defense response"/>
    <property type="evidence" value="ECO:0007669"/>
    <property type="project" value="InterPro"/>
</dbReference>
<dbReference type="InterPro" id="IPR044663">
    <property type="entry name" value="CAD1/NSL1-like"/>
</dbReference>
<gene>
    <name evidence="1" type="ORF">ZEAMMB73_Zm00001d011831</name>
</gene>
<dbReference type="AlphaFoldDB" id="A0A1D6G448"/>
<dbReference type="PANTHER" id="PTHR33199">
    <property type="entry name" value="MACPF DOMAIN-CONTAINING PROTEIN CAD1"/>
    <property type="match status" value="1"/>
</dbReference>
<reference evidence="1" key="1">
    <citation type="submission" date="2015-12" db="EMBL/GenBank/DDBJ databases">
        <title>Update maize B73 reference genome by single molecule sequencing technologies.</title>
        <authorList>
            <consortium name="Maize Genome Sequencing Project"/>
            <person name="Ware D."/>
        </authorList>
    </citation>
    <scope>NUCLEOTIDE SEQUENCE</scope>
    <source>
        <tissue evidence="1">Seedling</tissue>
    </source>
</reference>
<accession>A0A1D6G448</accession>
<organism evidence="1">
    <name type="scientific">Zea mays</name>
    <name type="common">Maize</name>
    <dbReference type="NCBI Taxonomy" id="4577"/>
    <lineage>
        <taxon>Eukaryota</taxon>
        <taxon>Viridiplantae</taxon>
        <taxon>Streptophyta</taxon>
        <taxon>Embryophyta</taxon>
        <taxon>Tracheophyta</taxon>
        <taxon>Spermatophyta</taxon>
        <taxon>Magnoliopsida</taxon>
        <taxon>Liliopsida</taxon>
        <taxon>Poales</taxon>
        <taxon>Poaceae</taxon>
        <taxon>PACMAD clade</taxon>
        <taxon>Panicoideae</taxon>
        <taxon>Andropogonodae</taxon>
        <taxon>Andropogoneae</taxon>
        <taxon>Tripsacinae</taxon>
        <taxon>Zea</taxon>
    </lineage>
</organism>
<dbReference type="GO" id="GO:0012501">
    <property type="term" value="P:programmed cell death"/>
    <property type="evidence" value="ECO:0007669"/>
    <property type="project" value="InterPro"/>
</dbReference>
<sequence>MARRATPQEAAVAAAEAAIRSVGLGFDVVSDVRLKFCKQRGAPDPWLIELDHGEVQDIVLPGGVTVAGVTASVKCDKGERMRFRSDVLSFQQMSEQFNQELSLSGKIPSGFFNTMFEFSGSWQKDAANTKALAFDGWYVTLYSVALSKGQIVLRDHVKQSVPSTWDPAALARFIKKFGTHIVVGLKMGGKDVIYLKQQHSSTLQAVDVQKRLKEMSDSRFLDANVQYDMSRNNQVLSEPSFLLLSPGFLPFNTIDYC</sequence>
<dbReference type="EMBL" id="CM000784">
    <property type="protein sequence ID" value="AQK98106.1"/>
    <property type="molecule type" value="Genomic_DNA"/>
</dbReference>
<protein>
    <submittedName>
        <fullName evidence="1">MACPF domain-containing protein</fullName>
    </submittedName>
</protein>
<dbReference type="InterPro" id="IPR020864">
    <property type="entry name" value="MACPF"/>
</dbReference>
<evidence type="ECO:0000313" key="1">
    <source>
        <dbReference type="EMBL" id="AQK98106.1"/>
    </source>
</evidence>
<dbReference type="GO" id="GO:2000031">
    <property type="term" value="P:regulation of salicylic acid mediated signaling pathway"/>
    <property type="evidence" value="ECO:0007669"/>
    <property type="project" value="InterPro"/>
</dbReference>
<dbReference type="PROSITE" id="PS51412">
    <property type="entry name" value="MACPF_2"/>
    <property type="match status" value="1"/>
</dbReference>
<accession>A0A3L6DQC2</accession>
<name>A0A1D6G448_MAIZE</name>
<dbReference type="Pfam" id="PF01823">
    <property type="entry name" value="MACPF"/>
    <property type="match status" value="1"/>
</dbReference>
<proteinExistence type="predicted"/>
<dbReference type="PANTHER" id="PTHR33199:SF1">
    <property type="entry name" value="OS01G0958700 PROTEIN"/>
    <property type="match status" value="1"/>
</dbReference>